<feature type="chain" id="PRO_5043054020" evidence="1">
    <location>
        <begin position="22"/>
        <end position="421"/>
    </location>
</feature>
<evidence type="ECO:0000256" key="1">
    <source>
        <dbReference type="SAM" id="SignalP"/>
    </source>
</evidence>
<name>A0AAN7PF30_9COLE</name>
<dbReference type="AlphaFoldDB" id="A0AAN7PF30"/>
<accession>A0AAN7PF30</accession>
<organism evidence="2 3">
    <name type="scientific">Aquatica leii</name>
    <dbReference type="NCBI Taxonomy" id="1421715"/>
    <lineage>
        <taxon>Eukaryota</taxon>
        <taxon>Metazoa</taxon>
        <taxon>Ecdysozoa</taxon>
        <taxon>Arthropoda</taxon>
        <taxon>Hexapoda</taxon>
        <taxon>Insecta</taxon>
        <taxon>Pterygota</taxon>
        <taxon>Neoptera</taxon>
        <taxon>Endopterygota</taxon>
        <taxon>Coleoptera</taxon>
        <taxon>Polyphaga</taxon>
        <taxon>Elateriformia</taxon>
        <taxon>Elateroidea</taxon>
        <taxon>Lampyridae</taxon>
        <taxon>Luciolinae</taxon>
        <taxon>Aquatica</taxon>
    </lineage>
</organism>
<dbReference type="EMBL" id="JARPUR010000002">
    <property type="protein sequence ID" value="KAK4881456.1"/>
    <property type="molecule type" value="Genomic_DNA"/>
</dbReference>
<sequence length="421" mass="48655">MKINSLWCCLIVFLMCPIVWTKVIKREENHYGGTTVHNESVHHQALPKTNSNLFDVPTPTNTESSKKHFQPSQPLKYSDTYKQETSVIQNSDSEVGKTNEDNNQWMASSGFDNHHATRAHNFPSEQDNKEAIQEHQFVSSHIYPPIDMTKYFFNQNHAQDSKNFVPPNFNNIKPHFLVQSAFDDGYKSIIPPVSNFNNIKTIDLTNLNKIENMLQMQPLHLSSSNSYNTKPIKNNLNYPMYSRSYPAEMVYGGAEINSEHLKFPSPDNTNTFQKRQNDSFSLQLLHKYATPHLLTEEMSKSHNLKKPSHFTYNKCYRYKRSAFIPKRRCKFIKHYREASKQKHSLPSPIPNRPSLPYFHDYSSQTQASALYHVPDNKENSPVIQSDVVQNELPVTFMIKRVVQASPICKQLPIILSTIMCN</sequence>
<keyword evidence="3" id="KW-1185">Reference proteome</keyword>
<keyword evidence="1" id="KW-0732">Signal</keyword>
<proteinExistence type="predicted"/>
<comment type="caution">
    <text evidence="2">The sequence shown here is derived from an EMBL/GenBank/DDBJ whole genome shotgun (WGS) entry which is preliminary data.</text>
</comment>
<reference evidence="3" key="1">
    <citation type="submission" date="2023-01" db="EMBL/GenBank/DDBJ databases">
        <title>Key to firefly adult light organ development and bioluminescence: homeobox transcription factors regulate luciferase expression and transportation to peroxisome.</title>
        <authorList>
            <person name="Fu X."/>
        </authorList>
    </citation>
    <scope>NUCLEOTIDE SEQUENCE [LARGE SCALE GENOMIC DNA]</scope>
</reference>
<evidence type="ECO:0000313" key="2">
    <source>
        <dbReference type="EMBL" id="KAK4881456.1"/>
    </source>
</evidence>
<gene>
    <name evidence="2" type="ORF">RN001_004775</name>
</gene>
<feature type="signal peptide" evidence="1">
    <location>
        <begin position="1"/>
        <end position="21"/>
    </location>
</feature>
<evidence type="ECO:0000313" key="3">
    <source>
        <dbReference type="Proteomes" id="UP001353858"/>
    </source>
</evidence>
<dbReference type="Proteomes" id="UP001353858">
    <property type="component" value="Unassembled WGS sequence"/>
</dbReference>
<protein>
    <submittedName>
        <fullName evidence="2">Uncharacterized protein</fullName>
    </submittedName>
</protein>